<name>A0A3E3ABK0_9FIRM</name>
<gene>
    <name evidence="2" type="ORF">DXB93_07195</name>
    <name evidence="1" type="ORF">PM738_07615</name>
</gene>
<dbReference type="RefSeq" id="WP_003534394.1">
    <property type="nucleotide sequence ID" value="NZ_AP031443.1"/>
</dbReference>
<evidence type="ECO:0000313" key="2">
    <source>
        <dbReference type="EMBL" id="RGD86175.1"/>
    </source>
</evidence>
<reference evidence="1" key="2">
    <citation type="submission" date="2023-01" db="EMBL/GenBank/DDBJ databases">
        <title>Human gut microbiome strain richness.</title>
        <authorList>
            <person name="Chen-Liaw A."/>
        </authorList>
    </citation>
    <scope>NUCLEOTIDE SEQUENCE</scope>
    <source>
        <strain evidence="1">1001217st2_G6_1001217B_191108</strain>
    </source>
</reference>
<evidence type="ECO:0000313" key="1">
    <source>
        <dbReference type="EMBL" id="MDB7083663.1"/>
    </source>
</evidence>
<dbReference type="EMBL" id="QUSL01000008">
    <property type="protein sequence ID" value="RGD86175.1"/>
    <property type="molecule type" value="Genomic_DNA"/>
</dbReference>
<reference evidence="2 3" key="1">
    <citation type="submission" date="2018-08" db="EMBL/GenBank/DDBJ databases">
        <title>A genome reference for cultivated species of the human gut microbiota.</title>
        <authorList>
            <person name="Zou Y."/>
            <person name="Xue W."/>
            <person name="Luo G."/>
        </authorList>
    </citation>
    <scope>NUCLEOTIDE SEQUENCE [LARGE SCALE GENOMIC DNA]</scope>
    <source>
        <strain evidence="2 3">OM06-4</strain>
    </source>
</reference>
<dbReference type="Proteomes" id="UP000261032">
    <property type="component" value="Unassembled WGS sequence"/>
</dbReference>
<sequence>MAKCKLLMQTAQTQKLIDFFDGYEDDKVKCKFIKKTGIKAEIECETELTPDEAAGHCKSLFKKTPDGAVLYFSIQPDGFFG</sequence>
<organism evidence="2 3">
    <name type="scientific">Thomasclavelia ramosa</name>
    <dbReference type="NCBI Taxonomy" id="1547"/>
    <lineage>
        <taxon>Bacteria</taxon>
        <taxon>Bacillati</taxon>
        <taxon>Bacillota</taxon>
        <taxon>Erysipelotrichia</taxon>
        <taxon>Erysipelotrichales</taxon>
        <taxon>Coprobacillaceae</taxon>
        <taxon>Thomasclavelia</taxon>
    </lineage>
</organism>
<dbReference type="EMBL" id="JAQLKE010000009">
    <property type="protein sequence ID" value="MDB7083663.1"/>
    <property type="molecule type" value="Genomic_DNA"/>
</dbReference>
<comment type="caution">
    <text evidence="2">The sequence shown here is derived from an EMBL/GenBank/DDBJ whole genome shotgun (WGS) entry which is preliminary data.</text>
</comment>
<accession>A0A3E3ABK0</accession>
<evidence type="ECO:0000313" key="3">
    <source>
        <dbReference type="Proteomes" id="UP000261032"/>
    </source>
</evidence>
<dbReference type="AlphaFoldDB" id="A0A3E3ABK0"/>
<dbReference type="GeneID" id="64196330"/>
<dbReference type="Proteomes" id="UP001211987">
    <property type="component" value="Unassembled WGS sequence"/>
</dbReference>
<proteinExistence type="predicted"/>
<protein>
    <submittedName>
        <fullName evidence="2">Uncharacterized protein</fullName>
    </submittedName>
</protein>